<sequence>MLFVSSCVFYLFWSKGQSLPTLNRNKGANLQLNEQKGDTIVPFLSLKIDLKISAVIFLFKPSNQVEGKAGFYKKSFVL</sequence>
<proteinExistence type="predicted"/>
<accession>A0ABR6DLB5</accession>
<keyword evidence="2" id="KW-1185">Reference proteome</keyword>
<dbReference type="Proteomes" id="UP000555003">
    <property type="component" value="Unassembled WGS sequence"/>
</dbReference>
<comment type="caution">
    <text evidence="1">The sequence shown here is derived from an EMBL/GenBank/DDBJ whole genome shotgun (WGS) entry which is preliminary data.</text>
</comment>
<reference evidence="1 2" key="1">
    <citation type="submission" date="2020-08" db="EMBL/GenBank/DDBJ databases">
        <title>Genomic Encyclopedia of Type Strains, Phase IV (KMG-IV): sequencing the most valuable type-strain genomes for metagenomic binning, comparative biology and taxonomic classification.</title>
        <authorList>
            <person name="Goeker M."/>
        </authorList>
    </citation>
    <scope>NUCLEOTIDE SEQUENCE [LARGE SCALE GENOMIC DNA]</scope>
    <source>
        <strain evidence="1 2">DSM 100397</strain>
    </source>
</reference>
<protein>
    <submittedName>
        <fullName evidence="1">Uncharacterized protein</fullName>
    </submittedName>
</protein>
<dbReference type="EMBL" id="JACJIS010000001">
    <property type="protein sequence ID" value="MBA9072224.1"/>
    <property type="molecule type" value="Genomic_DNA"/>
</dbReference>
<evidence type="ECO:0000313" key="1">
    <source>
        <dbReference type="EMBL" id="MBA9072224.1"/>
    </source>
</evidence>
<evidence type="ECO:0000313" key="2">
    <source>
        <dbReference type="Proteomes" id="UP000555003"/>
    </source>
</evidence>
<organism evidence="1 2">
    <name type="scientific">Flavobacterium gossypii</name>
    <dbReference type="NCBI Taxonomy" id="1646119"/>
    <lineage>
        <taxon>Bacteria</taxon>
        <taxon>Pseudomonadati</taxon>
        <taxon>Bacteroidota</taxon>
        <taxon>Flavobacteriia</taxon>
        <taxon>Flavobacteriales</taxon>
        <taxon>Flavobacteriaceae</taxon>
        <taxon>Flavobacterium</taxon>
    </lineage>
</organism>
<name>A0ABR6DLB5_9FLAO</name>
<gene>
    <name evidence="1" type="ORF">GGR22_000350</name>
</gene>